<keyword evidence="2" id="KW-1185">Reference proteome</keyword>
<dbReference type="STRING" id="5601.A0A0D2FB47"/>
<organism evidence="1 2">
    <name type="scientific">Phialophora macrospora</name>
    <dbReference type="NCBI Taxonomy" id="1851006"/>
    <lineage>
        <taxon>Eukaryota</taxon>
        <taxon>Fungi</taxon>
        <taxon>Dikarya</taxon>
        <taxon>Ascomycota</taxon>
        <taxon>Pezizomycotina</taxon>
        <taxon>Eurotiomycetes</taxon>
        <taxon>Chaetothyriomycetidae</taxon>
        <taxon>Chaetothyriales</taxon>
        <taxon>Herpotrichiellaceae</taxon>
        <taxon>Phialophora</taxon>
    </lineage>
</organism>
<protein>
    <submittedName>
        <fullName evidence="1">Uncharacterized protein</fullName>
    </submittedName>
</protein>
<dbReference type="EMBL" id="KN846960">
    <property type="protein sequence ID" value="KIW65238.1"/>
    <property type="molecule type" value="Genomic_DNA"/>
</dbReference>
<evidence type="ECO:0000313" key="2">
    <source>
        <dbReference type="Proteomes" id="UP000054266"/>
    </source>
</evidence>
<name>A0A0D2FB47_9EURO</name>
<accession>A0A0D2FB47</accession>
<dbReference type="AlphaFoldDB" id="A0A0D2FB47"/>
<reference evidence="1 2" key="1">
    <citation type="submission" date="2015-01" db="EMBL/GenBank/DDBJ databases">
        <title>The Genome Sequence of Capronia semiimmersa CBS27337.</title>
        <authorList>
            <consortium name="The Broad Institute Genomics Platform"/>
            <person name="Cuomo C."/>
            <person name="de Hoog S."/>
            <person name="Gorbushina A."/>
            <person name="Stielow B."/>
            <person name="Teixiera M."/>
            <person name="Abouelleil A."/>
            <person name="Chapman S.B."/>
            <person name="Priest M."/>
            <person name="Young S.K."/>
            <person name="Wortman J."/>
            <person name="Nusbaum C."/>
            <person name="Birren B."/>
        </authorList>
    </citation>
    <scope>NUCLEOTIDE SEQUENCE [LARGE SCALE GENOMIC DNA]</scope>
    <source>
        <strain evidence="1 2">CBS 27337</strain>
    </source>
</reference>
<dbReference type="HOGENOM" id="CLU_1864882_0_0_1"/>
<gene>
    <name evidence="1" type="ORF">PV04_07513</name>
</gene>
<proteinExistence type="predicted"/>
<dbReference type="Proteomes" id="UP000054266">
    <property type="component" value="Unassembled WGS sequence"/>
</dbReference>
<evidence type="ECO:0000313" key="1">
    <source>
        <dbReference type="EMBL" id="KIW65238.1"/>
    </source>
</evidence>
<sequence length="137" mass="15844">MEGFTDVEELSPVVGGSLFIDEAVLEALPRNSRLVEAFTYGTAAWTRAVKISIELVDDQAQSYFLKCASEDRGRMMMEGEYNHMKEIHQYLPTFASKPITWGKFKHTPMATYYRDRREPTSPDHRQHAIPECEVWRV</sequence>